<keyword evidence="3" id="KW-1185">Reference proteome</keyword>
<evidence type="ECO:0000313" key="3">
    <source>
        <dbReference type="Proteomes" id="UP001148203"/>
    </source>
</evidence>
<evidence type="ECO:0000313" key="2">
    <source>
        <dbReference type="EMBL" id="MDD0989686.1"/>
    </source>
</evidence>
<evidence type="ECO:0000259" key="1">
    <source>
        <dbReference type="Pfam" id="PF00271"/>
    </source>
</evidence>
<dbReference type="EMBL" id="JAMDGY010000011">
    <property type="protein sequence ID" value="MDD0989686.1"/>
    <property type="molecule type" value="Genomic_DNA"/>
</dbReference>
<proteinExistence type="predicted"/>
<feature type="domain" description="Helicase C-terminal" evidence="1">
    <location>
        <begin position="1"/>
        <end position="35"/>
    </location>
</feature>
<dbReference type="Proteomes" id="UP001148203">
    <property type="component" value="Unassembled WGS sequence"/>
</dbReference>
<dbReference type="Pfam" id="PF00271">
    <property type="entry name" value="Helicase_C"/>
    <property type="match status" value="1"/>
</dbReference>
<gene>
    <name evidence="2" type="ORF">M5G11_03980</name>
</gene>
<dbReference type="InterPro" id="IPR001650">
    <property type="entry name" value="Helicase_C-like"/>
</dbReference>
<accession>A0ABT5NND9</accession>
<dbReference type="Gene3D" id="3.40.50.300">
    <property type="entry name" value="P-loop containing nucleotide triphosphate hydrolases"/>
    <property type="match status" value="1"/>
</dbReference>
<sequence length="74" mass="8117">MVATDAACEGLHLQTLGVLINVDHPWNPTKLKQRIPVSCQLRPDHETTQPFRTGVSMAVGEHTTTCLAPRVRAT</sequence>
<dbReference type="InterPro" id="IPR027417">
    <property type="entry name" value="P-loop_NTPase"/>
</dbReference>
<dbReference type="SUPFAM" id="SSF52540">
    <property type="entry name" value="P-loop containing nucleoside triphosphate hydrolases"/>
    <property type="match status" value="1"/>
</dbReference>
<name>A0ABT5NND9_9PSED</name>
<reference evidence="2 3" key="1">
    <citation type="submission" date="2022-05" db="EMBL/GenBank/DDBJ databases">
        <title>Novel Pseudomonas spp. Isolated from a Rainbow Trout Aquaculture Facility.</title>
        <authorList>
            <person name="Testerman T."/>
            <person name="Graf J."/>
        </authorList>
    </citation>
    <scope>NUCLEOTIDE SEQUENCE [LARGE SCALE GENOMIC DNA]</scope>
    <source>
        <strain evidence="2 3">ID681</strain>
    </source>
</reference>
<organism evidence="2 3">
    <name type="scientific">Pseudomonas fontis</name>
    <dbReference type="NCBI Taxonomy" id="2942633"/>
    <lineage>
        <taxon>Bacteria</taxon>
        <taxon>Pseudomonadati</taxon>
        <taxon>Pseudomonadota</taxon>
        <taxon>Gammaproteobacteria</taxon>
        <taxon>Pseudomonadales</taxon>
        <taxon>Pseudomonadaceae</taxon>
        <taxon>Pseudomonas</taxon>
    </lineage>
</organism>
<protein>
    <recommendedName>
        <fullName evidence="1">Helicase C-terminal domain-containing protein</fullName>
    </recommendedName>
</protein>
<comment type="caution">
    <text evidence="2">The sequence shown here is derived from an EMBL/GenBank/DDBJ whole genome shotgun (WGS) entry which is preliminary data.</text>
</comment>